<sequence>MLMSLWVLGWTALFLSGLIQYNVWVAPLWGYAVFCLIVSPFTLIWSLPLALAGYWIGRIRIWENYRFHWAMALPVAAAIAIQIPGAMDRLNPERDFKSLMGVDLPSSISITNYESCFEGIDNSIHFELSIPASELDSFYAEMAKENPEAPAVTPTTDRITHDLQGAMIEVTVDRVASTMTVSYLSY</sequence>
<feature type="transmembrane region" description="Helical" evidence="1">
    <location>
        <begin position="67"/>
        <end position="87"/>
    </location>
</feature>
<name>A0A934RBR2_9BACT</name>
<dbReference type="EMBL" id="JAENII010000011">
    <property type="protein sequence ID" value="MBK1828157.1"/>
    <property type="molecule type" value="Genomic_DNA"/>
</dbReference>
<protein>
    <submittedName>
        <fullName evidence="2">Uncharacterized protein</fullName>
    </submittedName>
</protein>
<reference evidence="2" key="1">
    <citation type="submission" date="2021-01" db="EMBL/GenBank/DDBJ databases">
        <title>Modified the classification status of verrucomicrobia.</title>
        <authorList>
            <person name="Feng X."/>
        </authorList>
    </citation>
    <scope>NUCLEOTIDE SEQUENCE</scope>
    <source>
        <strain evidence="2">KCTC 22201</strain>
    </source>
</reference>
<keyword evidence="1" id="KW-0472">Membrane</keyword>
<gene>
    <name evidence="2" type="ORF">JIN81_14080</name>
</gene>
<evidence type="ECO:0000313" key="2">
    <source>
        <dbReference type="EMBL" id="MBK1828157.1"/>
    </source>
</evidence>
<keyword evidence="1" id="KW-0812">Transmembrane</keyword>
<organism evidence="2 3">
    <name type="scientific">Haloferula rosea</name>
    <dbReference type="NCBI Taxonomy" id="490093"/>
    <lineage>
        <taxon>Bacteria</taxon>
        <taxon>Pseudomonadati</taxon>
        <taxon>Verrucomicrobiota</taxon>
        <taxon>Verrucomicrobiia</taxon>
        <taxon>Verrucomicrobiales</taxon>
        <taxon>Verrucomicrobiaceae</taxon>
        <taxon>Haloferula</taxon>
    </lineage>
</organism>
<keyword evidence="1" id="KW-1133">Transmembrane helix</keyword>
<feature type="transmembrane region" description="Helical" evidence="1">
    <location>
        <begin position="30"/>
        <end position="55"/>
    </location>
</feature>
<keyword evidence="3" id="KW-1185">Reference proteome</keyword>
<evidence type="ECO:0000313" key="3">
    <source>
        <dbReference type="Proteomes" id="UP000658278"/>
    </source>
</evidence>
<accession>A0A934RBR2</accession>
<dbReference type="AlphaFoldDB" id="A0A934RBR2"/>
<proteinExistence type="predicted"/>
<dbReference type="Proteomes" id="UP000658278">
    <property type="component" value="Unassembled WGS sequence"/>
</dbReference>
<evidence type="ECO:0000256" key="1">
    <source>
        <dbReference type="SAM" id="Phobius"/>
    </source>
</evidence>
<comment type="caution">
    <text evidence="2">The sequence shown here is derived from an EMBL/GenBank/DDBJ whole genome shotgun (WGS) entry which is preliminary data.</text>
</comment>